<evidence type="ECO:0000313" key="2">
    <source>
        <dbReference type="Proteomes" id="UP001497700"/>
    </source>
</evidence>
<sequence length="731" mass="82129">MNDSGDSSDSDSSSYDVNNPRAWRARRRQQLRARNPYPWPYFYLPLVSSYDPQQSSHEPLESDSEDERPRRDRIVLRPKTTASIEHSENSKALVDYSQTAEHLDAERANPSIAPHTCAHCAKVRIDLRKHIETADTGLTISNLKAAAEDGCPFLSSLLREIYEYADDETELNDGPVTTSFSASVGHFFMRMVGDVGVFDAYEVPGHVSCDGLVHRELPPNLAPNSPLSFNRLRGWLDECHSGHPKCKAFRTEYMPKRVLEIRESLENLIVRLCTNPPLALYATLSYCWGGDQHSKTTKERLDQYEQEILFDTLPKTIQDAAIVTLGIGLKYLWVDAICIVQDDADDKQEQISKMHLVYRGAYFTIAAASAPSSYGGFLQPRERYRPTRVPARTDDNVFTEVLLSPEYGGLVTSDHLFLRGWTFQETHLSTRIAVYSPREMVFCCLEGVRSDGGSATQIGTRTSAFSGAIDPGNQVFGSLKHPSGWASIIEQYSRRNLTEETDKLPGIAALAEEYSQTKPVTDYFAGMWREDFLLQCLWTVSPFRARRPSVYTAPSWSWASVIGSIGNPRTSLAISGKMEVTCTLLDVQTTLASSHQFGAVTGGHMKVRARVRALAWWKLDTDRLGHIRYGRAVPLTAFESSDSPAEDPQIRCNVDIPGEWPANEFIPMVGMEVCTVRANTDRIRAFGLLLGRVGGHTYRRVGWMTVYDIEGRDYWFDEDLGLAMWEDVLVT</sequence>
<name>A0ACB9YM90_9PEZI</name>
<keyword evidence="2" id="KW-1185">Reference proteome</keyword>
<gene>
    <name evidence="1" type="ORF">F4820DRAFT_121080</name>
</gene>
<reference evidence="1 2" key="1">
    <citation type="journal article" date="2022" name="New Phytol.">
        <title>Ecological generalism drives hyperdiversity of secondary metabolite gene clusters in xylarialean endophytes.</title>
        <authorList>
            <person name="Franco M.E.E."/>
            <person name="Wisecaver J.H."/>
            <person name="Arnold A.E."/>
            <person name="Ju Y.M."/>
            <person name="Slot J.C."/>
            <person name="Ahrendt S."/>
            <person name="Moore L.P."/>
            <person name="Eastman K.E."/>
            <person name="Scott K."/>
            <person name="Konkel Z."/>
            <person name="Mondo S.J."/>
            <person name="Kuo A."/>
            <person name="Hayes R.D."/>
            <person name="Haridas S."/>
            <person name="Andreopoulos B."/>
            <person name="Riley R."/>
            <person name="LaButti K."/>
            <person name="Pangilinan J."/>
            <person name="Lipzen A."/>
            <person name="Amirebrahimi M."/>
            <person name="Yan J."/>
            <person name="Adam C."/>
            <person name="Keymanesh K."/>
            <person name="Ng V."/>
            <person name="Louie K."/>
            <person name="Northen T."/>
            <person name="Drula E."/>
            <person name="Henrissat B."/>
            <person name="Hsieh H.M."/>
            <person name="Youens-Clark K."/>
            <person name="Lutzoni F."/>
            <person name="Miadlikowska J."/>
            <person name="Eastwood D.C."/>
            <person name="Hamelin R.C."/>
            <person name="Grigoriev I.V."/>
            <person name="U'Ren J.M."/>
        </authorList>
    </citation>
    <scope>NUCLEOTIDE SEQUENCE [LARGE SCALE GENOMIC DNA]</scope>
    <source>
        <strain evidence="1 2">CBS 119005</strain>
    </source>
</reference>
<organism evidence="1 2">
    <name type="scientific">Hypoxylon rubiginosum</name>
    <dbReference type="NCBI Taxonomy" id="110542"/>
    <lineage>
        <taxon>Eukaryota</taxon>
        <taxon>Fungi</taxon>
        <taxon>Dikarya</taxon>
        <taxon>Ascomycota</taxon>
        <taxon>Pezizomycotina</taxon>
        <taxon>Sordariomycetes</taxon>
        <taxon>Xylariomycetidae</taxon>
        <taxon>Xylariales</taxon>
        <taxon>Hypoxylaceae</taxon>
        <taxon>Hypoxylon</taxon>
    </lineage>
</organism>
<accession>A0ACB9YM90</accession>
<dbReference type="Proteomes" id="UP001497700">
    <property type="component" value="Unassembled WGS sequence"/>
</dbReference>
<dbReference type="EMBL" id="MU393597">
    <property type="protein sequence ID" value="KAI4860160.1"/>
    <property type="molecule type" value="Genomic_DNA"/>
</dbReference>
<protein>
    <submittedName>
        <fullName evidence="1">Heterokaryon incompatibility protein-domain-containing protein</fullName>
    </submittedName>
</protein>
<proteinExistence type="predicted"/>
<evidence type="ECO:0000313" key="1">
    <source>
        <dbReference type="EMBL" id="KAI4860160.1"/>
    </source>
</evidence>
<comment type="caution">
    <text evidence="1">The sequence shown here is derived from an EMBL/GenBank/DDBJ whole genome shotgun (WGS) entry which is preliminary data.</text>
</comment>